<evidence type="ECO:0008006" key="3">
    <source>
        <dbReference type="Google" id="ProtNLM"/>
    </source>
</evidence>
<evidence type="ECO:0000313" key="2">
    <source>
        <dbReference type="Proteomes" id="UP000636661"/>
    </source>
</evidence>
<dbReference type="EMBL" id="BMTP01000020">
    <property type="protein sequence ID" value="GGU62738.1"/>
    <property type="molecule type" value="Genomic_DNA"/>
</dbReference>
<accession>A0A918I2M8</accession>
<reference evidence="1" key="1">
    <citation type="journal article" date="2014" name="Int. J. Syst. Evol. Microbiol.">
        <title>Complete genome sequence of Corynebacterium casei LMG S-19264T (=DSM 44701T), isolated from a smear-ripened cheese.</title>
        <authorList>
            <consortium name="US DOE Joint Genome Institute (JGI-PGF)"/>
            <person name="Walter F."/>
            <person name="Albersmeier A."/>
            <person name="Kalinowski J."/>
            <person name="Ruckert C."/>
        </authorList>
    </citation>
    <scope>NUCLEOTIDE SEQUENCE</scope>
    <source>
        <strain evidence="1">JCM 4391</strain>
    </source>
</reference>
<protein>
    <recommendedName>
        <fullName evidence="3">DUF1349 domain-containing protein</fullName>
    </recommendedName>
</protein>
<dbReference type="Proteomes" id="UP000636661">
    <property type="component" value="Unassembled WGS sequence"/>
</dbReference>
<proteinExistence type="predicted"/>
<dbReference type="RefSeq" id="WP_189554370.1">
    <property type="nucleotide sequence ID" value="NZ_BMTP01000020.1"/>
</dbReference>
<comment type="caution">
    <text evidence="1">The sequence shown here is derived from an EMBL/GenBank/DDBJ whole genome shotgun (WGS) entry which is preliminary data.</text>
</comment>
<sequence length="334" mass="34164">MPGFDTLQDTFDDGTIDPARWPQSYGDPIEVDGRAKIPCTVGYAGLRSASAYTLTGSGAFMRIYPPAANGAASAAASIFVQTASGGTDAGFLIDTAGNAVGLYLREGYADPGAVFLTYDPVAHAWIRIWETAGTLHWDTSPDGTTWTTHRTAATPAWASATDLSIVIEGHRDAGTPNYVEADNFNIAPYATLEASASLTSTSALTAAATRTARTSAALTATSGTTAAATRTARTAAALQAPSALTAAAARTTLVTAALTADTALTAAATRTTRACGTLTAHTSLTAALARRTHAAATLTATSSLTAPATTTEPADADITISAPRSRWKVSTPWT</sequence>
<reference evidence="1" key="2">
    <citation type="submission" date="2020-09" db="EMBL/GenBank/DDBJ databases">
        <authorList>
            <person name="Sun Q."/>
            <person name="Ohkuma M."/>
        </authorList>
    </citation>
    <scope>NUCLEOTIDE SEQUENCE</scope>
    <source>
        <strain evidence="1">JCM 4391</strain>
    </source>
</reference>
<organism evidence="1 2">
    <name type="scientific">Streptomyces lavendofoliae</name>
    <dbReference type="NCBI Taxonomy" id="67314"/>
    <lineage>
        <taxon>Bacteria</taxon>
        <taxon>Bacillati</taxon>
        <taxon>Actinomycetota</taxon>
        <taxon>Actinomycetes</taxon>
        <taxon>Kitasatosporales</taxon>
        <taxon>Streptomycetaceae</taxon>
        <taxon>Streptomyces</taxon>
    </lineage>
</organism>
<keyword evidence="2" id="KW-1185">Reference proteome</keyword>
<name>A0A918I2M8_9ACTN</name>
<dbReference type="AlphaFoldDB" id="A0A918I2M8"/>
<gene>
    <name evidence="1" type="ORF">GCM10010274_59450</name>
</gene>
<evidence type="ECO:0000313" key="1">
    <source>
        <dbReference type="EMBL" id="GGU62738.1"/>
    </source>
</evidence>